<keyword evidence="4 5" id="KW-0472">Membrane</keyword>
<evidence type="ECO:0000256" key="3">
    <source>
        <dbReference type="ARBA" id="ARBA00022989"/>
    </source>
</evidence>
<evidence type="ECO:0000313" key="6">
    <source>
        <dbReference type="EMBL" id="VAW97510.1"/>
    </source>
</evidence>
<feature type="transmembrane region" description="Helical" evidence="5">
    <location>
        <begin position="7"/>
        <end position="25"/>
    </location>
</feature>
<sequence>MIWIDFAIIGIILISAFISLIRGFVREALSLVGWVVSFWIALTFAGGFAELFLNSIADKTFRVVVGFGILFVISLILFVVVNYFAVQLVHRTGLSGTDRFIGVVFGVLRGTLIIAVLVMLAGLSSMPQESWWKGSLLLSQFEGIALWLGQFLPTNIGSSFRF</sequence>
<evidence type="ECO:0000256" key="5">
    <source>
        <dbReference type="SAM" id="Phobius"/>
    </source>
</evidence>
<dbReference type="InterPro" id="IPR052719">
    <property type="entry name" value="CvpA-like"/>
</dbReference>
<feature type="transmembrane region" description="Helical" evidence="5">
    <location>
        <begin position="100"/>
        <end position="123"/>
    </location>
</feature>
<name>A0A3B1A7H8_9ZZZZ</name>
<gene>
    <name evidence="6" type="ORF">MNBD_GAMMA23-953</name>
</gene>
<proteinExistence type="predicted"/>
<keyword evidence="2 5" id="KW-0812">Transmembrane</keyword>
<reference evidence="6" key="1">
    <citation type="submission" date="2018-06" db="EMBL/GenBank/DDBJ databases">
        <authorList>
            <person name="Zhirakovskaya E."/>
        </authorList>
    </citation>
    <scope>NUCLEOTIDE SEQUENCE</scope>
</reference>
<dbReference type="PANTHER" id="PTHR36926:SF1">
    <property type="entry name" value="COLICIN V PRODUCTION PROTEIN"/>
    <property type="match status" value="1"/>
</dbReference>
<organism evidence="6">
    <name type="scientific">hydrothermal vent metagenome</name>
    <dbReference type="NCBI Taxonomy" id="652676"/>
    <lineage>
        <taxon>unclassified sequences</taxon>
        <taxon>metagenomes</taxon>
        <taxon>ecological metagenomes</taxon>
    </lineage>
</organism>
<dbReference type="GO" id="GO:0009403">
    <property type="term" value="P:toxin biosynthetic process"/>
    <property type="evidence" value="ECO:0007669"/>
    <property type="project" value="InterPro"/>
</dbReference>
<protein>
    <submittedName>
        <fullName evidence="6">Colicin V production protein</fullName>
    </submittedName>
</protein>
<feature type="transmembrane region" description="Helical" evidence="5">
    <location>
        <begin position="31"/>
        <end position="53"/>
    </location>
</feature>
<dbReference type="PANTHER" id="PTHR36926">
    <property type="entry name" value="COLICIN V PRODUCTION PROTEIN"/>
    <property type="match status" value="1"/>
</dbReference>
<dbReference type="GO" id="GO:0016020">
    <property type="term" value="C:membrane"/>
    <property type="evidence" value="ECO:0007669"/>
    <property type="project" value="UniProtKB-SubCell"/>
</dbReference>
<dbReference type="InterPro" id="IPR003825">
    <property type="entry name" value="Colicin-V_CvpA"/>
</dbReference>
<evidence type="ECO:0000256" key="4">
    <source>
        <dbReference type="ARBA" id="ARBA00023136"/>
    </source>
</evidence>
<evidence type="ECO:0000256" key="2">
    <source>
        <dbReference type="ARBA" id="ARBA00022692"/>
    </source>
</evidence>
<keyword evidence="3 5" id="KW-1133">Transmembrane helix</keyword>
<evidence type="ECO:0000256" key="1">
    <source>
        <dbReference type="ARBA" id="ARBA00004141"/>
    </source>
</evidence>
<dbReference type="AlphaFoldDB" id="A0A3B1A7H8"/>
<dbReference type="Pfam" id="PF02674">
    <property type="entry name" value="Colicin_V"/>
    <property type="match status" value="1"/>
</dbReference>
<dbReference type="EMBL" id="UOFT01000058">
    <property type="protein sequence ID" value="VAW97510.1"/>
    <property type="molecule type" value="Genomic_DNA"/>
</dbReference>
<accession>A0A3B1A7H8</accession>
<comment type="subcellular location">
    <subcellularLocation>
        <location evidence="1">Membrane</location>
        <topology evidence="1">Multi-pass membrane protein</topology>
    </subcellularLocation>
</comment>
<feature type="transmembrane region" description="Helical" evidence="5">
    <location>
        <begin position="65"/>
        <end position="85"/>
    </location>
</feature>